<dbReference type="STRING" id="332977.SAMN05421740_11465"/>
<sequence>MTDTLTDVGVIVIACIQQMTAAAKIANSGCISGIPKLY</sequence>
<dbReference type="EMBL" id="FNZR01000014">
    <property type="protein sequence ID" value="SEL94023.1"/>
    <property type="molecule type" value="Genomic_DNA"/>
</dbReference>
<proteinExistence type="predicted"/>
<name>A0A1H7UAI2_9SPHI</name>
<keyword evidence="2" id="KW-1185">Reference proteome</keyword>
<accession>A0A1H7UAI2</accession>
<evidence type="ECO:0000313" key="1">
    <source>
        <dbReference type="EMBL" id="SEL94023.1"/>
    </source>
</evidence>
<gene>
    <name evidence="1" type="ORF">SAMN05421740_11465</name>
</gene>
<dbReference type="AlphaFoldDB" id="A0A1H7UAI2"/>
<protein>
    <submittedName>
        <fullName evidence="1">Uncharacterized protein</fullName>
    </submittedName>
</protein>
<organism evidence="1 2">
    <name type="scientific">Parapedobacter koreensis</name>
    <dbReference type="NCBI Taxonomy" id="332977"/>
    <lineage>
        <taxon>Bacteria</taxon>
        <taxon>Pseudomonadati</taxon>
        <taxon>Bacteroidota</taxon>
        <taxon>Sphingobacteriia</taxon>
        <taxon>Sphingobacteriales</taxon>
        <taxon>Sphingobacteriaceae</taxon>
        <taxon>Parapedobacter</taxon>
    </lineage>
</organism>
<dbReference type="Proteomes" id="UP000198916">
    <property type="component" value="Unassembled WGS sequence"/>
</dbReference>
<evidence type="ECO:0000313" key="2">
    <source>
        <dbReference type="Proteomes" id="UP000198916"/>
    </source>
</evidence>
<reference evidence="2" key="1">
    <citation type="submission" date="2016-10" db="EMBL/GenBank/DDBJ databases">
        <authorList>
            <person name="Varghese N."/>
            <person name="Submissions S."/>
        </authorList>
    </citation>
    <scope>NUCLEOTIDE SEQUENCE [LARGE SCALE GENOMIC DNA]</scope>
    <source>
        <strain evidence="2">Jip14</strain>
    </source>
</reference>